<gene>
    <name evidence="1" type="ORF">S01H4_38071</name>
</gene>
<protein>
    <submittedName>
        <fullName evidence="1">Uncharacterized protein</fullName>
    </submittedName>
</protein>
<sequence>MEKYDGWVVKVQFTGKPYFLTWHFRERRTDVVKAFNDGTGGLWRKYRQIGTHKLVKVKLVEVK</sequence>
<reference evidence="1" key="1">
    <citation type="journal article" date="2014" name="Front. Microbiol.">
        <title>High frequency of phylogenetically diverse reductive dehalogenase-homologous genes in deep subseafloor sedimentary metagenomes.</title>
        <authorList>
            <person name="Kawai M."/>
            <person name="Futagami T."/>
            <person name="Toyoda A."/>
            <person name="Takaki Y."/>
            <person name="Nishi S."/>
            <person name="Hori S."/>
            <person name="Arai W."/>
            <person name="Tsubouchi T."/>
            <person name="Morono Y."/>
            <person name="Uchiyama I."/>
            <person name="Ito T."/>
            <person name="Fujiyama A."/>
            <person name="Inagaki F."/>
            <person name="Takami H."/>
        </authorList>
    </citation>
    <scope>NUCLEOTIDE SEQUENCE</scope>
    <source>
        <strain evidence="1">Expedition CK06-06</strain>
    </source>
</reference>
<accession>X1D7R2</accession>
<organism evidence="1">
    <name type="scientific">marine sediment metagenome</name>
    <dbReference type="NCBI Taxonomy" id="412755"/>
    <lineage>
        <taxon>unclassified sequences</taxon>
        <taxon>metagenomes</taxon>
        <taxon>ecological metagenomes</taxon>
    </lineage>
</organism>
<proteinExistence type="predicted"/>
<dbReference type="EMBL" id="BART01020498">
    <property type="protein sequence ID" value="GAH04325.1"/>
    <property type="molecule type" value="Genomic_DNA"/>
</dbReference>
<name>X1D7R2_9ZZZZ</name>
<evidence type="ECO:0000313" key="1">
    <source>
        <dbReference type="EMBL" id="GAH04325.1"/>
    </source>
</evidence>
<comment type="caution">
    <text evidence="1">The sequence shown here is derived from an EMBL/GenBank/DDBJ whole genome shotgun (WGS) entry which is preliminary data.</text>
</comment>
<dbReference type="AlphaFoldDB" id="X1D7R2"/>